<keyword evidence="3" id="KW-1185">Reference proteome</keyword>
<dbReference type="AlphaFoldDB" id="A0A7J6W431"/>
<dbReference type="EMBL" id="JABWDY010022434">
    <property type="protein sequence ID" value="KAF5191717.1"/>
    <property type="molecule type" value="Genomic_DNA"/>
</dbReference>
<dbReference type="Pfam" id="PF13966">
    <property type="entry name" value="zf-RVT"/>
    <property type="match status" value="1"/>
</dbReference>
<organism evidence="2 3">
    <name type="scientific">Thalictrum thalictroides</name>
    <name type="common">Rue-anemone</name>
    <name type="synonym">Anemone thalictroides</name>
    <dbReference type="NCBI Taxonomy" id="46969"/>
    <lineage>
        <taxon>Eukaryota</taxon>
        <taxon>Viridiplantae</taxon>
        <taxon>Streptophyta</taxon>
        <taxon>Embryophyta</taxon>
        <taxon>Tracheophyta</taxon>
        <taxon>Spermatophyta</taxon>
        <taxon>Magnoliopsida</taxon>
        <taxon>Ranunculales</taxon>
        <taxon>Ranunculaceae</taxon>
        <taxon>Thalictroideae</taxon>
        <taxon>Thalictrum</taxon>
    </lineage>
</organism>
<name>A0A7J6W431_THATH</name>
<gene>
    <name evidence="2" type="ORF">FRX31_018697</name>
</gene>
<reference evidence="2 3" key="1">
    <citation type="submission" date="2020-06" db="EMBL/GenBank/DDBJ databases">
        <title>Transcriptomic and genomic resources for Thalictrum thalictroides and T. hernandezii: Facilitating candidate gene discovery in an emerging model plant lineage.</title>
        <authorList>
            <person name="Arias T."/>
            <person name="Riano-Pachon D.M."/>
            <person name="Di Stilio V.S."/>
        </authorList>
    </citation>
    <scope>NUCLEOTIDE SEQUENCE [LARGE SCALE GENOMIC DNA]</scope>
    <source>
        <strain evidence="3">cv. WT478/WT964</strain>
        <tissue evidence="2">Leaves</tissue>
    </source>
</reference>
<sequence length="68" mass="8162">MEENDTNIWTPSSLGSYSIKTSYAAFRRRKNKQAWTKLLWHKKMVPRQSFTTWLAVRGKLNTQDWLMQ</sequence>
<dbReference type="Proteomes" id="UP000554482">
    <property type="component" value="Unassembled WGS sequence"/>
</dbReference>
<protein>
    <recommendedName>
        <fullName evidence="1">Reverse transcriptase zinc-binding domain-containing protein</fullName>
    </recommendedName>
</protein>
<evidence type="ECO:0000259" key="1">
    <source>
        <dbReference type="Pfam" id="PF13966"/>
    </source>
</evidence>
<comment type="caution">
    <text evidence="2">The sequence shown here is derived from an EMBL/GenBank/DDBJ whole genome shotgun (WGS) entry which is preliminary data.</text>
</comment>
<feature type="domain" description="Reverse transcriptase zinc-binding" evidence="1">
    <location>
        <begin position="17"/>
        <end position="67"/>
    </location>
</feature>
<evidence type="ECO:0000313" key="2">
    <source>
        <dbReference type="EMBL" id="KAF5191717.1"/>
    </source>
</evidence>
<accession>A0A7J6W431</accession>
<dbReference type="OrthoDB" id="1244840at2759"/>
<evidence type="ECO:0000313" key="3">
    <source>
        <dbReference type="Proteomes" id="UP000554482"/>
    </source>
</evidence>
<proteinExistence type="predicted"/>
<dbReference type="InterPro" id="IPR026960">
    <property type="entry name" value="RVT-Znf"/>
</dbReference>